<dbReference type="AlphaFoldDB" id="A0A7W6K1N3"/>
<feature type="transmembrane region" description="Helical" evidence="1">
    <location>
        <begin position="15"/>
        <end position="32"/>
    </location>
</feature>
<evidence type="ECO:0000256" key="1">
    <source>
        <dbReference type="SAM" id="Phobius"/>
    </source>
</evidence>
<organism evidence="2 3">
    <name type="scientific">Allorhizobium borbori</name>
    <dbReference type="NCBI Taxonomy" id="485907"/>
    <lineage>
        <taxon>Bacteria</taxon>
        <taxon>Pseudomonadati</taxon>
        <taxon>Pseudomonadota</taxon>
        <taxon>Alphaproteobacteria</taxon>
        <taxon>Hyphomicrobiales</taxon>
        <taxon>Rhizobiaceae</taxon>
        <taxon>Rhizobium/Agrobacterium group</taxon>
        <taxon>Allorhizobium</taxon>
    </lineage>
</organism>
<gene>
    <name evidence="2" type="ORF">GGQ66_002025</name>
</gene>
<keyword evidence="1" id="KW-0472">Membrane</keyword>
<keyword evidence="1" id="KW-1133">Transmembrane helix</keyword>
<protein>
    <submittedName>
        <fullName evidence="2">Uncharacterized protein</fullName>
    </submittedName>
</protein>
<reference evidence="2 3" key="1">
    <citation type="submission" date="2020-08" db="EMBL/GenBank/DDBJ databases">
        <title>Genomic Encyclopedia of Type Strains, Phase IV (KMG-IV): sequencing the most valuable type-strain genomes for metagenomic binning, comparative biology and taxonomic classification.</title>
        <authorList>
            <person name="Goeker M."/>
        </authorList>
    </citation>
    <scope>NUCLEOTIDE SEQUENCE [LARGE SCALE GENOMIC DNA]</scope>
    <source>
        <strain evidence="2 3">DSM 26385</strain>
    </source>
</reference>
<evidence type="ECO:0000313" key="3">
    <source>
        <dbReference type="Proteomes" id="UP000584824"/>
    </source>
</evidence>
<sequence length="33" mass="3842">MAYDWSGARTRRLRFAKVAISLLALALFARFLR</sequence>
<evidence type="ECO:0000313" key="2">
    <source>
        <dbReference type="EMBL" id="MBB4103467.1"/>
    </source>
</evidence>
<keyword evidence="1" id="KW-0812">Transmembrane</keyword>
<accession>A0A7W6K1N3</accession>
<keyword evidence="3" id="KW-1185">Reference proteome</keyword>
<dbReference type="Proteomes" id="UP000584824">
    <property type="component" value="Unassembled WGS sequence"/>
</dbReference>
<proteinExistence type="predicted"/>
<name>A0A7W6K1N3_9HYPH</name>
<comment type="caution">
    <text evidence="2">The sequence shown here is derived from an EMBL/GenBank/DDBJ whole genome shotgun (WGS) entry which is preliminary data.</text>
</comment>
<dbReference type="EMBL" id="JACIDU010000007">
    <property type="protein sequence ID" value="MBB4103467.1"/>
    <property type="molecule type" value="Genomic_DNA"/>
</dbReference>